<protein>
    <recommendedName>
        <fullName evidence="1">Glycosyltransferase 2-like domain-containing protein</fullName>
    </recommendedName>
</protein>
<dbReference type="PANTHER" id="PTHR22916:SF3">
    <property type="entry name" value="UDP-GLCNAC:BETAGAL BETA-1,3-N-ACETYLGLUCOSAMINYLTRANSFERASE-LIKE PROTEIN 1"/>
    <property type="match status" value="1"/>
</dbReference>
<keyword evidence="3" id="KW-1185">Reference proteome</keyword>
<gene>
    <name evidence="2" type="ORF">CJD36_007560</name>
</gene>
<dbReference type="GO" id="GO:0016758">
    <property type="term" value="F:hexosyltransferase activity"/>
    <property type="evidence" value="ECO:0007669"/>
    <property type="project" value="UniProtKB-ARBA"/>
</dbReference>
<organism evidence="2 3">
    <name type="scientific">Flavipsychrobacter stenotrophus</name>
    <dbReference type="NCBI Taxonomy" id="2077091"/>
    <lineage>
        <taxon>Bacteria</taxon>
        <taxon>Pseudomonadati</taxon>
        <taxon>Bacteroidota</taxon>
        <taxon>Chitinophagia</taxon>
        <taxon>Chitinophagales</taxon>
        <taxon>Chitinophagaceae</taxon>
        <taxon>Flavipsychrobacter</taxon>
    </lineage>
</organism>
<proteinExistence type="predicted"/>
<dbReference type="AlphaFoldDB" id="A0A2S7SY45"/>
<evidence type="ECO:0000313" key="3">
    <source>
        <dbReference type="Proteomes" id="UP000239872"/>
    </source>
</evidence>
<name>A0A2S7SY45_9BACT</name>
<dbReference type="EMBL" id="PPSL01000002">
    <property type="protein sequence ID" value="PQJ11644.1"/>
    <property type="molecule type" value="Genomic_DNA"/>
</dbReference>
<dbReference type="OrthoDB" id="199095at2"/>
<dbReference type="Proteomes" id="UP000239872">
    <property type="component" value="Unassembled WGS sequence"/>
</dbReference>
<dbReference type="InterPro" id="IPR001173">
    <property type="entry name" value="Glyco_trans_2-like"/>
</dbReference>
<comment type="caution">
    <text evidence="2">The sequence shown here is derived from an EMBL/GenBank/DDBJ whole genome shotgun (WGS) entry which is preliminary data.</text>
</comment>
<feature type="domain" description="Glycosyltransferase 2-like" evidence="1">
    <location>
        <begin position="9"/>
        <end position="153"/>
    </location>
</feature>
<sequence>MIDADIVVSVCMITYRQELFIAQAIESILAQHTSFKFKLVIGEDSSPDKTRQICEEYAEKYGEIIELLPSYKNYGAIENFKRTLAFCTSKYIAICEGDDYWIDENKLQKQVDFLDKNKDFSSCFSLVEVKDELGWNKPYDFYFPKYDKNIFTIEDFILSDKNIIPTGTVLFRNVIPNPLPDYFSNIFSGDIALQLIFADKGKAMLFNEKLAVYRNHGGGVSKSKENILKGEESLIDLYTGADKYFGYRYASTFKKRLQLMYKTRLFYGAKDIKNLYRFGHYLKYMPKYIKYSDNLAIKDFIYISLVVLFPRLLRKK</sequence>
<dbReference type="Pfam" id="PF00535">
    <property type="entry name" value="Glycos_transf_2"/>
    <property type="match status" value="1"/>
</dbReference>
<dbReference type="PANTHER" id="PTHR22916">
    <property type="entry name" value="GLYCOSYLTRANSFERASE"/>
    <property type="match status" value="1"/>
</dbReference>
<dbReference type="InterPro" id="IPR029044">
    <property type="entry name" value="Nucleotide-diphossugar_trans"/>
</dbReference>
<dbReference type="Gene3D" id="3.90.550.10">
    <property type="entry name" value="Spore Coat Polysaccharide Biosynthesis Protein SpsA, Chain A"/>
    <property type="match status" value="1"/>
</dbReference>
<evidence type="ECO:0000313" key="2">
    <source>
        <dbReference type="EMBL" id="PQJ11644.1"/>
    </source>
</evidence>
<dbReference type="SUPFAM" id="SSF53448">
    <property type="entry name" value="Nucleotide-diphospho-sugar transferases"/>
    <property type="match status" value="1"/>
</dbReference>
<evidence type="ECO:0000259" key="1">
    <source>
        <dbReference type="Pfam" id="PF00535"/>
    </source>
</evidence>
<dbReference type="RefSeq" id="WP_105038524.1">
    <property type="nucleotide sequence ID" value="NZ_PPSL01000002.1"/>
</dbReference>
<reference evidence="2 3" key="1">
    <citation type="submission" date="2018-01" db="EMBL/GenBank/DDBJ databases">
        <title>A novel member of the phylum Bacteroidetes isolated from glacier ice.</title>
        <authorList>
            <person name="Liu Q."/>
            <person name="Xin Y.-H."/>
        </authorList>
    </citation>
    <scope>NUCLEOTIDE SEQUENCE [LARGE SCALE GENOMIC DNA]</scope>
    <source>
        <strain evidence="2 3">RB1R16</strain>
    </source>
</reference>
<accession>A0A2S7SY45</accession>